<organism evidence="2 3">
    <name type="scientific">Bosea vaviloviae</name>
    <dbReference type="NCBI Taxonomy" id="1526658"/>
    <lineage>
        <taxon>Bacteria</taxon>
        <taxon>Pseudomonadati</taxon>
        <taxon>Pseudomonadota</taxon>
        <taxon>Alphaproteobacteria</taxon>
        <taxon>Hyphomicrobiales</taxon>
        <taxon>Boseaceae</taxon>
        <taxon>Bosea</taxon>
    </lineage>
</organism>
<evidence type="ECO:0000313" key="2">
    <source>
        <dbReference type="EMBL" id="KPH75495.1"/>
    </source>
</evidence>
<dbReference type="InterPro" id="IPR000073">
    <property type="entry name" value="AB_hydrolase_1"/>
</dbReference>
<evidence type="ECO:0000259" key="1">
    <source>
        <dbReference type="Pfam" id="PF00561"/>
    </source>
</evidence>
<dbReference type="PANTHER" id="PTHR37946:SF1">
    <property type="entry name" value="SLL1969 PROTEIN"/>
    <property type="match status" value="1"/>
</dbReference>
<gene>
    <name evidence="2" type="ORF">AE618_24250</name>
</gene>
<evidence type="ECO:0000313" key="3">
    <source>
        <dbReference type="Proteomes" id="UP000037822"/>
    </source>
</evidence>
<feature type="domain" description="AB hydrolase-1" evidence="1">
    <location>
        <begin position="8"/>
        <end position="108"/>
    </location>
</feature>
<dbReference type="PATRIC" id="fig|1526658.3.peg.877"/>
<comment type="caution">
    <text evidence="2">The sequence shown here is derived from an EMBL/GenBank/DDBJ whole genome shotgun (WGS) entry which is preliminary data.</text>
</comment>
<dbReference type="SUPFAM" id="SSF53474">
    <property type="entry name" value="alpha/beta-Hydrolases"/>
    <property type="match status" value="1"/>
</dbReference>
<dbReference type="PANTHER" id="PTHR37946">
    <property type="entry name" value="SLL1969 PROTEIN"/>
    <property type="match status" value="1"/>
</dbReference>
<dbReference type="Pfam" id="PF00561">
    <property type="entry name" value="Abhydrolase_1"/>
    <property type="match status" value="1"/>
</dbReference>
<dbReference type="RefSeq" id="WP_054211631.1">
    <property type="nucleotide sequence ID" value="NZ_LGSZ01000078.1"/>
</dbReference>
<protein>
    <recommendedName>
        <fullName evidence="1">AB hydrolase-1 domain-containing protein</fullName>
    </recommendedName>
</protein>
<proteinExistence type="predicted"/>
<reference evidence="2 3" key="1">
    <citation type="submission" date="2015-07" db="EMBL/GenBank/DDBJ databases">
        <title>Whole genome sequencing of Bosea vaviloviae isolated from cave pool.</title>
        <authorList>
            <person name="Tan N.E.H."/>
            <person name="Lee Y.P."/>
            <person name="Gan H.M."/>
            <person name="Barton H."/>
            <person name="Savka M.A."/>
        </authorList>
    </citation>
    <scope>NUCLEOTIDE SEQUENCE [LARGE SCALE GENOMIC DNA]</scope>
    <source>
        <strain evidence="2 3">SD260</strain>
    </source>
</reference>
<dbReference type="AlphaFoldDB" id="A0A0N1F1E3"/>
<dbReference type="EMBL" id="LGSZ01000078">
    <property type="protein sequence ID" value="KPH75495.1"/>
    <property type="molecule type" value="Genomic_DNA"/>
</dbReference>
<dbReference type="InterPro" id="IPR029058">
    <property type="entry name" value="AB_hydrolase_fold"/>
</dbReference>
<dbReference type="OrthoDB" id="556502at2"/>
<dbReference type="Gene3D" id="3.40.50.1820">
    <property type="entry name" value="alpha/beta hydrolase"/>
    <property type="match status" value="1"/>
</dbReference>
<dbReference type="Proteomes" id="UP000037822">
    <property type="component" value="Unassembled WGS sequence"/>
</dbReference>
<keyword evidence="3" id="KW-1185">Reference proteome</keyword>
<sequence length="222" mass="24369">MTKNQDGIVLLHGIARHATSLATLERTLAADGYHTLNLDYPARKNCIEDIVAFMREPIARFQATLDGRLHFVTHSMGGLVARAYIARHRPERLGHVVMLAPPNEGSEIADLLANNRLYRAFFGPAGAELITARPDALCQVLGTVDFPLGVIAGDRSLDPLGWLLLPGANDGRVTVERTRVAGMADHITLHGTHTLIMENREAIAQVRHFLKQGRFQHAKPPA</sequence>
<accession>A0A0N1F1E3</accession>
<name>A0A0N1F1E3_9HYPH</name>